<feature type="signal peptide" evidence="8">
    <location>
        <begin position="1"/>
        <end position="19"/>
    </location>
</feature>
<sequence>MRYPSLLFFVLALSSLAMAQVSPPQIDTVAFANPIAEQRADPWVYQSEDGTYYLIATVPAYDRIVMRSADSINGLREAEEKTLWTAHPSGVMSRHIWAPELHRVDGTWYIYFAAAEASDIWKIRMWALSNDSEDPMTGEWKEEGQITTDRDGFALDATTFEHNDERYLIWAERDGDGTSLILSEMSNPTTLTGPQVVITKPEYSWERIKYNVNEGPAVIKRDGRIFVTYSASATNDHYAVGLLWIDQDANLLDTTNWHKSPGPVFSSNEEVDRYGPGHNSFTTDADGNTVMIYHARDYKEIDGPELENPDRATRARVIRWTASGFPDFRQAEGDGMESEAGSR</sequence>
<dbReference type="PIRSF" id="PIRSF025414">
    <property type="entry name" value="Alpha-L-arabinofuranosidase"/>
    <property type="match status" value="1"/>
</dbReference>
<keyword evidence="2 8" id="KW-0732">Signal</keyword>
<comment type="similarity">
    <text evidence="1 7">Belongs to the glycosyl hydrolase 43 family.</text>
</comment>
<evidence type="ECO:0000256" key="7">
    <source>
        <dbReference type="RuleBase" id="RU361187"/>
    </source>
</evidence>
<comment type="caution">
    <text evidence="9">The sequence shown here is derived from an EMBL/GenBank/DDBJ whole genome shotgun (WGS) entry which is preliminary data.</text>
</comment>
<protein>
    <submittedName>
        <fullName evidence="9">GH43 family beta-xylosidase</fullName>
    </submittedName>
</protein>
<evidence type="ECO:0000256" key="4">
    <source>
        <dbReference type="ARBA" id="ARBA00023295"/>
    </source>
</evidence>
<accession>A0A2S6I7G5</accession>
<feature type="chain" id="PRO_5015682928" evidence="8">
    <location>
        <begin position="20"/>
        <end position="343"/>
    </location>
</feature>
<keyword evidence="3 7" id="KW-0378">Hydrolase</keyword>
<dbReference type="PANTHER" id="PTHR43817">
    <property type="entry name" value="GLYCOSYL HYDROLASE"/>
    <property type="match status" value="1"/>
</dbReference>
<evidence type="ECO:0000256" key="1">
    <source>
        <dbReference type="ARBA" id="ARBA00009865"/>
    </source>
</evidence>
<dbReference type="InterPro" id="IPR016828">
    <property type="entry name" value="Alpha-L-arabinofuranosidase"/>
</dbReference>
<dbReference type="PANTHER" id="PTHR43817:SF1">
    <property type="entry name" value="HYDROLASE, FAMILY 43, PUTATIVE (AFU_ORTHOLOGUE AFUA_3G01660)-RELATED"/>
    <property type="match status" value="1"/>
</dbReference>
<keyword evidence="10" id="KW-1185">Reference proteome</keyword>
<dbReference type="Gene3D" id="2.115.10.20">
    <property type="entry name" value="Glycosyl hydrolase domain, family 43"/>
    <property type="match status" value="1"/>
</dbReference>
<dbReference type="GO" id="GO:0005975">
    <property type="term" value="P:carbohydrate metabolic process"/>
    <property type="evidence" value="ECO:0007669"/>
    <property type="project" value="InterPro"/>
</dbReference>
<evidence type="ECO:0000256" key="8">
    <source>
        <dbReference type="SAM" id="SignalP"/>
    </source>
</evidence>
<evidence type="ECO:0000313" key="9">
    <source>
        <dbReference type="EMBL" id="PPK87369.1"/>
    </source>
</evidence>
<evidence type="ECO:0000256" key="3">
    <source>
        <dbReference type="ARBA" id="ARBA00022801"/>
    </source>
</evidence>
<keyword evidence="4 7" id="KW-0326">Glycosidase</keyword>
<evidence type="ECO:0000256" key="5">
    <source>
        <dbReference type="PIRSR" id="PIRSR606710-1"/>
    </source>
</evidence>
<dbReference type="Pfam" id="PF04616">
    <property type="entry name" value="Glyco_hydro_43"/>
    <property type="match status" value="1"/>
</dbReference>
<dbReference type="InterPro" id="IPR023296">
    <property type="entry name" value="Glyco_hydro_beta-prop_sf"/>
</dbReference>
<reference evidence="9 10" key="1">
    <citation type="submission" date="2018-02" db="EMBL/GenBank/DDBJ databases">
        <title>Genomic Encyclopedia of Archaeal and Bacterial Type Strains, Phase II (KMG-II): from individual species to whole genera.</title>
        <authorList>
            <person name="Goeker M."/>
        </authorList>
    </citation>
    <scope>NUCLEOTIDE SEQUENCE [LARGE SCALE GENOMIC DNA]</scope>
    <source>
        <strain evidence="9 10">DSM 29526</strain>
    </source>
</reference>
<dbReference type="AlphaFoldDB" id="A0A2S6I7G5"/>
<dbReference type="Proteomes" id="UP000237662">
    <property type="component" value="Unassembled WGS sequence"/>
</dbReference>
<dbReference type="SUPFAM" id="SSF75005">
    <property type="entry name" value="Arabinanase/levansucrase/invertase"/>
    <property type="match status" value="1"/>
</dbReference>
<evidence type="ECO:0000256" key="6">
    <source>
        <dbReference type="PIRSR" id="PIRSR606710-2"/>
    </source>
</evidence>
<organism evidence="9 10">
    <name type="scientific">Neolewinella xylanilytica</name>
    <dbReference type="NCBI Taxonomy" id="1514080"/>
    <lineage>
        <taxon>Bacteria</taxon>
        <taxon>Pseudomonadati</taxon>
        <taxon>Bacteroidota</taxon>
        <taxon>Saprospiria</taxon>
        <taxon>Saprospirales</taxon>
        <taxon>Lewinellaceae</taxon>
        <taxon>Neolewinella</taxon>
    </lineage>
</organism>
<dbReference type="EMBL" id="PTJC01000005">
    <property type="protein sequence ID" value="PPK87369.1"/>
    <property type="molecule type" value="Genomic_DNA"/>
</dbReference>
<name>A0A2S6I7G5_9BACT</name>
<dbReference type="GO" id="GO:0004553">
    <property type="term" value="F:hydrolase activity, hydrolyzing O-glycosyl compounds"/>
    <property type="evidence" value="ECO:0007669"/>
    <property type="project" value="InterPro"/>
</dbReference>
<dbReference type="InterPro" id="IPR006710">
    <property type="entry name" value="Glyco_hydro_43"/>
</dbReference>
<dbReference type="OrthoDB" id="177947at2"/>
<dbReference type="RefSeq" id="WP_104417979.1">
    <property type="nucleotide sequence ID" value="NZ_PTJC01000005.1"/>
</dbReference>
<evidence type="ECO:0000313" key="10">
    <source>
        <dbReference type="Proteomes" id="UP000237662"/>
    </source>
</evidence>
<feature type="active site" description="Proton acceptor" evidence="5">
    <location>
        <position position="41"/>
    </location>
</feature>
<proteinExistence type="inferred from homology"/>
<feature type="site" description="Important for catalytic activity, responsible for pKa modulation of the active site Glu and correct orientation of both the proton donor and substrate" evidence="6">
    <location>
        <position position="156"/>
    </location>
</feature>
<gene>
    <name evidence="9" type="ORF">CLV84_0309</name>
</gene>
<evidence type="ECO:0000256" key="2">
    <source>
        <dbReference type="ARBA" id="ARBA00022729"/>
    </source>
</evidence>
<feature type="active site" description="Proton donor" evidence="5">
    <location>
        <position position="214"/>
    </location>
</feature>